<evidence type="ECO:0000313" key="2">
    <source>
        <dbReference type="Proteomes" id="UP000178912"/>
    </source>
</evidence>
<keyword evidence="2" id="KW-1185">Reference proteome</keyword>
<dbReference type="EMBL" id="FJUX01000077">
    <property type="protein sequence ID" value="CZT05527.1"/>
    <property type="molecule type" value="Genomic_DNA"/>
</dbReference>
<protein>
    <submittedName>
        <fullName evidence="1">Uncharacterized protein</fullName>
    </submittedName>
</protein>
<gene>
    <name evidence="1" type="ORF">RAG0_11573</name>
</gene>
<sequence length="186" mass="21649">MEHTLRSKIYTKAKFWDKYRLYLGVYGFNNVPHTEGDFHWALIIGPKVEKNSPVVGFKFVNYGIHWRMKEQAVNDIRYDCQSMVARIVIAKVADRVRLFDLLRKGADRAYHDDTKTFSGWIEAMLQTIIDDGKCVGTAELDFQKITAFAEDYVINKARAGRYEFKNEERFLPKPTYDLLAGKELIP</sequence>
<dbReference type="Pfam" id="PF21858">
    <property type="entry name" value="DUF6914"/>
    <property type="match status" value="1"/>
</dbReference>
<dbReference type="AlphaFoldDB" id="A0A1E1L4N9"/>
<organism evidence="1 2">
    <name type="scientific">Rhynchosporium agropyri</name>
    <dbReference type="NCBI Taxonomy" id="914238"/>
    <lineage>
        <taxon>Eukaryota</taxon>
        <taxon>Fungi</taxon>
        <taxon>Dikarya</taxon>
        <taxon>Ascomycota</taxon>
        <taxon>Pezizomycotina</taxon>
        <taxon>Leotiomycetes</taxon>
        <taxon>Helotiales</taxon>
        <taxon>Ploettnerulaceae</taxon>
        <taxon>Rhynchosporium</taxon>
    </lineage>
</organism>
<reference evidence="2" key="1">
    <citation type="submission" date="2016-03" db="EMBL/GenBank/DDBJ databases">
        <authorList>
            <person name="Guldener U."/>
        </authorList>
    </citation>
    <scope>NUCLEOTIDE SEQUENCE [LARGE SCALE GENOMIC DNA]</scope>
    <source>
        <strain evidence="2">04CH-RAC-A.6.1</strain>
    </source>
</reference>
<name>A0A1E1L4N9_9HELO</name>
<evidence type="ECO:0000313" key="1">
    <source>
        <dbReference type="EMBL" id="CZT05527.1"/>
    </source>
</evidence>
<dbReference type="Proteomes" id="UP000178912">
    <property type="component" value="Unassembled WGS sequence"/>
</dbReference>
<dbReference type="InterPro" id="IPR054208">
    <property type="entry name" value="DUF6914"/>
</dbReference>
<proteinExistence type="predicted"/>
<accession>A0A1E1L4N9</accession>
<dbReference type="OrthoDB" id="2679825at2759"/>